<accession>A0A1H2X307</accession>
<evidence type="ECO:0000256" key="2">
    <source>
        <dbReference type="ARBA" id="ARBA00004924"/>
    </source>
</evidence>
<dbReference type="AlphaFoldDB" id="A0A1H2X307"/>
<dbReference type="GO" id="GO:0046677">
    <property type="term" value="P:response to antibiotic"/>
    <property type="evidence" value="ECO:0007669"/>
    <property type="project" value="UniProtKB-KW"/>
</dbReference>
<keyword evidence="8" id="KW-1185">Reference proteome</keyword>
<name>A0A1H2X307_9BACI</name>
<sequence length="196" mass="22315">MKAQQSNSYIFTREPGGEEDERIQFRAVDETADFRLLHDWMHQAHVVPFWKLNISEGQYQAHLRKALNDTHQTLYIGKIDGRLVSYWEVYWAADDVIGSYYEAEPADQGVHLLIGPPEETGKGYALPLLKAMLAMQFQHARTARIIAEPDITNDKMIHVFKKAGFEPVKPVDLPDKRGLLMVCRRETFEGGTAVGS</sequence>
<feature type="domain" description="N-acetyltransferase" evidence="6">
    <location>
        <begin position="23"/>
        <end position="186"/>
    </location>
</feature>
<dbReference type="InterPro" id="IPR016181">
    <property type="entry name" value="Acyl_CoA_acyltransferase"/>
</dbReference>
<dbReference type="PANTHER" id="PTHR31438:SF1">
    <property type="entry name" value="LYSINE N-ACYLTRANSFERASE C17G9.06C-RELATED"/>
    <property type="match status" value="1"/>
</dbReference>
<evidence type="ECO:0000256" key="3">
    <source>
        <dbReference type="ARBA" id="ARBA00020586"/>
    </source>
</evidence>
<evidence type="ECO:0000313" key="8">
    <source>
        <dbReference type="Proteomes" id="UP000199488"/>
    </source>
</evidence>
<dbReference type="InterPro" id="IPR000182">
    <property type="entry name" value="GNAT_dom"/>
</dbReference>
<dbReference type="SMART" id="SM01006">
    <property type="entry name" value="AlcB"/>
    <property type="match status" value="1"/>
</dbReference>
<keyword evidence="7" id="KW-0808">Transferase</keyword>
<dbReference type="Pfam" id="PF13523">
    <property type="entry name" value="Acetyltransf_8"/>
    <property type="match status" value="1"/>
</dbReference>
<evidence type="ECO:0000256" key="1">
    <source>
        <dbReference type="ARBA" id="ARBA00003818"/>
    </source>
</evidence>
<protein>
    <recommendedName>
        <fullName evidence="3">Lysine N-acyltransferase MbtK</fullName>
    </recommendedName>
    <alternativeName>
        <fullName evidence="5">Mycobactin synthase protein K</fullName>
    </alternativeName>
</protein>
<dbReference type="STRING" id="1122204.SAMN05421781_2599"/>
<organism evidence="7 8">
    <name type="scientific">Marinococcus luteus</name>
    <dbReference type="NCBI Taxonomy" id="1122204"/>
    <lineage>
        <taxon>Bacteria</taxon>
        <taxon>Bacillati</taxon>
        <taxon>Bacillota</taxon>
        <taxon>Bacilli</taxon>
        <taxon>Bacillales</taxon>
        <taxon>Bacillaceae</taxon>
        <taxon>Marinococcus</taxon>
    </lineage>
</organism>
<dbReference type="PROSITE" id="PS51186">
    <property type="entry name" value="GNAT"/>
    <property type="match status" value="1"/>
</dbReference>
<dbReference type="Gene3D" id="3.40.630.30">
    <property type="match status" value="1"/>
</dbReference>
<gene>
    <name evidence="7" type="ORF">SAMN05421781_2599</name>
</gene>
<evidence type="ECO:0000313" key="7">
    <source>
        <dbReference type="EMBL" id="SDW86659.1"/>
    </source>
</evidence>
<dbReference type="EMBL" id="FNNC01000006">
    <property type="protein sequence ID" value="SDW86659.1"/>
    <property type="molecule type" value="Genomic_DNA"/>
</dbReference>
<dbReference type="Proteomes" id="UP000199488">
    <property type="component" value="Unassembled WGS sequence"/>
</dbReference>
<dbReference type="InterPro" id="IPR019432">
    <property type="entry name" value="Acyltransferase_MbtK/IucB-like"/>
</dbReference>
<dbReference type="GO" id="GO:0016410">
    <property type="term" value="F:N-acyltransferase activity"/>
    <property type="evidence" value="ECO:0007669"/>
    <property type="project" value="TreeGrafter"/>
</dbReference>
<evidence type="ECO:0000256" key="5">
    <source>
        <dbReference type="ARBA" id="ARBA00031122"/>
    </source>
</evidence>
<dbReference type="OrthoDB" id="9795206at2"/>
<proteinExistence type="predicted"/>
<dbReference type="GO" id="GO:0019290">
    <property type="term" value="P:siderophore biosynthetic process"/>
    <property type="evidence" value="ECO:0007669"/>
    <property type="project" value="InterPro"/>
</dbReference>
<keyword evidence="4" id="KW-0046">Antibiotic resistance</keyword>
<dbReference type="PANTHER" id="PTHR31438">
    <property type="entry name" value="LYSINE N-ACYLTRANSFERASE C17G9.06C-RELATED"/>
    <property type="match status" value="1"/>
</dbReference>
<dbReference type="RefSeq" id="WP_091615916.1">
    <property type="nucleotide sequence ID" value="NZ_FNNC01000006.1"/>
</dbReference>
<reference evidence="7 8" key="1">
    <citation type="submission" date="2016-10" db="EMBL/GenBank/DDBJ databases">
        <authorList>
            <person name="de Groot N.N."/>
        </authorList>
    </citation>
    <scope>NUCLEOTIDE SEQUENCE [LARGE SCALE GENOMIC DNA]</scope>
    <source>
        <strain evidence="7 8">DSM 23126</strain>
    </source>
</reference>
<comment type="function">
    <text evidence="1">Acyltransferase required for the direct transfer of medium- to long-chain fatty acyl moieties from a carrier protein (MbtL) on to the epsilon-amino group of lysine residue in the mycobactin core.</text>
</comment>
<evidence type="ECO:0000256" key="4">
    <source>
        <dbReference type="ARBA" id="ARBA00023251"/>
    </source>
</evidence>
<comment type="pathway">
    <text evidence="2">Siderophore biosynthesis.</text>
</comment>
<dbReference type="SUPFAM" id="SSF55729">
    <property type="entry name" value="Acyl-CoA N-acyltransferases (Nat)"/>
    <property type="match status" value="1"/>
</dbReference>
<evidence type="ECO:0000259" key="6">
    <source>
        <dbReference type="PROSITE" id="PS51186"/>
    </source>
</evidence>